<proteinExistence type="predicted"/>
<protein>
    <recommendedName>
        <fullName evidence="4">Transposase</fullName>
    </recommendedName>
</protein>
<dbReference type="GeneID" id="77811248"/>
<dbReference type="Proteomes" id="UP001164743">
    <property type="component" value="Chromosome 6A"/>
</dbReference>
<reference evidence="2" key="1">
    <citation type="submission" date="2022-10" db="EMBL/GenBank/DDBJ databases">
        <title>Puccinia triticina Genome sequencing and assembly.</title>
        <authorList>
            <person name="Li C."/>
        </authorList>
    </citation>
    <scope>NUCLEOTIDE SEQUENCE</scope>
    <source>
        <strain evidence="2">Pt15</strain>
    </source>
</reference>
<name>A0ABY7CM38_9BASI</name>
<evidence type="ECO:0000256" key="1">
    <source>
        <dbReference type="SAM" id="MobiDB-lite"/>
    </source>
</evidence>
<accession>A0ABY7CM38</accession>
<evidence type="ECO:0000313" key="3">
    <source>
        <dbReference type="Proteomes" id="UP001164743"/>
    </source>
</evidence>
<organism evidence="2 3">
    <name type="scientific">Puccinia triticina</name>
    <dbReference type="NCBI Taxonomy" id="208348"/>
    <lineage>
        <taxon>Eukaryota</taxon>
        <taxon>Fungi</taxon>
        <taxon>Dikarya</taxon>
        <taxon>Basidiomycota</taxon>
        <taxon>Pucciniomycotina</taxon>
        <taxon>Pucciniomycetes</taxon>
        <taxon>Pucciniales</taxon>
        <taxon>Pucciniaceae</taxon>
        <taxon>Puccinia</taxon>
    </lineage>
</organism>
<evidence type="ECO:0000313" key="2">
    <source>
        <dbReference type="EMBL" id="WAQ85998.1"/>
    </source>
</evidence>
<keyword evidence="3" id="KW-1185">Reference proteome</keyword>
<dbReference type="EMBL" id="CP110426">
    <property type="protein sequence ID" value="WAQ85998.1"/>
    <property type="molecule type" value="Genomic_DNA"/>
</dbReference>
<evidence type="ECO:0008006" key="4">
    <source>
        <dbReference type="Google" id="ProtNLM"/>
    </source>
</evidence>
<gene>
    <name evidence="2" type="ORF">PtA15_6A628</name>
</gene>
<dbReference type="RefSeq" id="XP_053021553.1">
    <property type="nucleotide sequence ID" value="XM_053170353.1"/>
</dbReference>
<feature type="region of interest" description="Disordered" evidence="1">
    <location>
        <begin position="93"/>
        <end position="117"/>
    </location>
</feature>
<sequence length="117" mass="12205">MALCGASGTFFHSGALLVAIRHELVAIRHRLVAIRHGLVSIRHGLVAIRHGLAAIRHALVAIRTKARLAANPDVLSEKDAAVLMGLQSPAHRLAAAAESPNGSPGDHNLNDLQLGAA</sequence>